<gene>
    <name evidence="1" type="ORF">POCTA_138.1.T1180190</name>
</gene>
<dbReference type="OrthoDB" id="307031at2759"/>
<dbReference type="Proteomes" id="UP000683925">
    <property type="component" value="Unassembled WGS sequence"/>
</dbReference>
<proteinExistence type="predicted"/>
<dbReference type="EMBL" id="CAJJDP010000118">
    <property type="protein sequence ID" value="CAD8199162.1"/>
    <property type="molecule type" value="Genomic_DNA"/>
</dbReference>
<sequence>MQNKRNSQIFKLHRHLMIFSKIQDASTVIESSKNQQFRNRKNKQYPQLHLLPHPPPRQIKTDIDSETERYFMPQNIKIDRRCSHSIRRNQGEYNFNRSALNYSFQKNKKDQACQTYFLDELLSVEI</sequence>
<name>A0A8S1XEH3_PAROT</name>
<keyword evidence="2" id="KW-1185">Reference proteome</keyword>
<evidence type="ECO:0000313" key="1">
    <source>
        <dbReference type="EMBL" id="CAD8199162.1"/>
    </source>
</evidence>
<reference evidence="1" key="1">
    <citation type="submission" date="2021-01" db="EMBL/GenBank/DDBJ databases">
        <authorList>
            <consortium name="Genoscope - CEA"/>
            <person name="William W."/>
        </authorList>
    </citation>
    <scope>NUCLEOTIDE SEQUENCE</scope>
</reference>
<evidence type="ECO:0000313" key="2">
    <source>
        <dbReference type="Proteomes" id="UP000683925"/>
    </source>
</evidence>
<organism evidence="1 2">
    <name type="scientific">Paramecium octaurelia</name>
    <dbReference type="NCBI Taxonomy" id="43137"/>
    <lineage>
        <taxon>Eukaryota</taxon>
        <taxon>Sar</taxon>
        <taxon>Alveolata</taxon>
        <taxon>Ciliophora</taxon>
        <taxon>Intramacronucleata</taxon>
        <taxon>Oligohymenophorea</taxon>
        <taxon>Peniculida</taxon>
        <taxon>Parameciidae</taxon>
        <taxon>Paramecium</taxon>
    </lineage>
</organism>
<comment type="caution">
    <text evidence="1">The sequence shown here is derived from an EMBL/GenBank/DDBJ whole genome shotgun (WGS) entry which is preliminary data.</text>
</comment>
<accession>A0A8S1XEH3</accession>
<protein>
    <submittedName>
        <fullName evidence="1">Uncharacterized protein</fullName>
    </submittedName>
</protein>
<dbReference type="AlphaFoldDB" id="A0A8S1XEH3"/>
<dbReference type="OMA" id="ACQTYFL"/>